<dbReference type="Gene3D" id="3.10.180.10">
    <property type="entry name" value="2,3-Dihydroxybiphenyl 1,2-Dioxygenase, domain 1"/>
    <property type="match status" value="1"/>
</dbReference>
<dbReference type="PANTHER" id="PTHR33993:SF14">
    <property type="entry name" value="GB|AAF24581.1"/>
    <property type="match status" value="1"/>
</dbReference>
<proteinExistence type="predicted"/>
<sequence length="128" mass="14096">MAEHGTFYWNELMTRDTARAKDFYGKTLGWTFSDMPMGEPFGTYHVAMIGEKMVGGMMTMPPGPMFDGIPEHWFCYIAVDDLDARLAKLKAEGGTVIREPFDVDGVGRIAIVSDPGGAAQGWMVPVPM</sequence>
<dbReference type="CDD" id="cd07247">
    <property type="entry name" value="SgaA_N_like"/>
    <property type="match status" value="1"/>
</dbReference>
<dbReference type="InterPro" id="IPR004360">
    <property type="entry name" value="Glyas_Fos-R_dOase_dom"/>
</dbReference>
<feature type="domain" description="VOC" evidence="1">
    <location>
        <begin position="6"/>
        <end position="125"/>
    </location>
</feature>
<dbReference type="InterPro" id="IPR029068">
    <property type="entry name" value="Glyas_Bleomycin-R_OHBP_Dase"/>
</dbReference>
<gene>
    <name evidence="2" type="ORF">QO014_001857</name>
</gene>
<reference evidence="2 3" key="1">
    <citation type="submission" date="2023-07" db="EMBL/GenBank/DDBJ databases">
        <title>Genomic Encyclopedia of Type Strains, Phase IV (KMG-IV): sequencing the most valuable type-strain genomes for metagenomic binning, comparative biology and taxonomic classification.</title>
        <authorList>
            <person name="Goeker M."/>
        </authorList>
    </citation>
    <scope>NUCLEOTIDE SEQUENCE [LARGE SCALE GENOMIC DNA]</scope>
    <source>
        <strain evidence="2 3">B6-8</strain>
    </source>
</reference>
<dbReference type="RefSeq" id="WP_266348391.1">
    <property type="nucleotide sequence ID" value="NZ_JAPKNG010000002.1"/>
</dbReference>
<evidence type="ECO:0000313" key="3">
    <source>
        <dbReference type="Proteomes" id="UP001241603"/>
    </source>
</evidence>
<dbReference type="Pfam" id="PF00903">
    <property type="entry name" value="Glyoxalase"/>
    <property type="match status" value="1"/>
</dbReference>
<protein>
    <submittedName>
        <fullName evidence="2">Enzyme related to lactoylglutathione lyase</fullName>
    </submittedName>
</protein>
<organism evidence="2 3">
    <name type="scientific">Kaistia dalseonensis</name>
    <dbReference type="NCBI Taxonomy" id="410840"/>
    <lineage>
        <taxon>Bacteria</taxon>
        <taxon>Pseudomonadati</taxon>
        <taxon>Pseudomonadota</taxon>
        <taxon>Alphaproteobacteria</taxon>
        <taxon>Hyphomicrobiales</taxon>
        <taxon>Kaistiaceae</taxon>
        <taxon>Kaistia</taxon>
    </lineage>
</organism>
<comment type="caution">
    <text evidence="2">The sequence shown here is derived from an EMBL/GenBank/DDBJ whole genome shotgun (WGS) entry which is preliminary data.</text>
</comment>
<evidence type="ECO:0000259" key="1">
    <source>
        <dbReference type="PROSITE" id="PS51819"/>
    </source>
</evidence>
<dbReference type="InterPro" id="IPR037523">
    <property type="entry name" value="VOC_core"/>
</dbReference>
<dbReference type="PANTHER" id="PTHR33993">
    <property type="entry name" value="GLYOXALASE-RELATED"/>
    <property type="match status" value="1"/>
</dbReference>
<evidence type="ECO:0000313" key="2">
    <source>
        <dbReference type="EMBL" id="MDQ0437472.1"/>
    </source>
</evidence>
<accession>A0ABU0H618</accession>
<dbReference type="EMBL" id="JAUSVO010000002">
    <property type="protein sequence ID" value="MDQ0437472.1"/>
    <property type="molecule type" value="Genomic_DNA"/>
</dbReference>
<keyword evidence="3" id="KW-1185">Reference proteome</keyword>
<dbReference type="Proteomes" id="UP001241603">
    <property type="component" value="Unassembled WGS sequence"/>
</dbReference>
<name>A0ABU0H618_9HYPH</name>
<keyword evidence="2" id="KW-0456">Lyase</keyword>
<dbReference type="GO" id="GO:0016829">
    <property type="term" value="F:lyase activity"/>
    <property type="evidence" value="ECO:0007669"/>
    <property type="project" value="UniProtKB-KW"/>
</dbReference>
<dbReference type="InterPro" id="IPR052164">
    <property type="entry name" value="Anthracycline_SecMetBiosynth"/>
</dbReference>
<dbReference type="PROSITE" id="PS51819">
    <property type="entry name" value="VOC"/>
    <property type="match status" value="1"/>
</dbReference>
<dbReference type="SUPFAM" id="SSF54593">
    <property type="entry name" value="Glyoxalase/Bleomycin resistance protein/Dihydroxybiphenyl dioxygenase"/>
    <property type="match status" value="1"/>
</dbReference>